<keyword evidence="3" id="KW-0547">Nucleotide-binding</keyword>
<dbReference type="InterPro" id="IPR008095">
    <property type="entry name" value="MHC_II_transact"/>
</dbReference>
<evidence type="ECO:0000256" key="2">
    <source>
        <dbReference type="ARBA" id="ARBA00022737"/>
    </source>
</evidence>
<dbReference type="SUPFAM" id="SSF52540">
    <property type="entry name" value="P-loop containing nucleoside triphosphate hydrolases"/>
    <property type="match status" value="1"/>
</dbReference>
<keyword evidence="1" id="KW-0433">Leucine-rich repeat</keyword>
<reference evidence="6" key="3">
    <citation type="submission" date="2025-09" db="UniProtKB">
        <authorList>
            <consortium name="Ensembl"/>
        </authorList>
    </citation>
    <scope>IDENTIFICATION</scope>
</reference>
<keyword evidence="4" id="KW-0067">ATP-binding</keyword>
<dbReference type="Gene3D" id="3.40.50.300">
    <property type="entry name" value="P-loop containing nucleotide triphosphate hydrolases"/>
    <property type="match status" value="1"/>
</dbReference>
<dbReference type="GO" id="GO:0045348">
    <property type="term" value="P:positive regulation of MHC class II biosynthetic process"/>
    <property type="evidence" value="ECO:0007669"/>
    <property type="project" value="TreeGrafter"/>
</dbReference>
<reference evidence="7" key="1">
    <citation type="journal article" date="2018" name="PLoS ONE">
        <title>Chinook salmon (Oncorhynchus tshawytscha) genome and transcriptome.</title>
        <authorList>
            <person name="Christensen K.A."/>
            <person name="Leong J.S."/>
            <person name="Sakhrani D."/>
            <person name="Biagi C.A."/>
            <person name="Minkley D.R."/>
            <person name="Withler R.E."/>
            <person name="Rondeau E.B."/>
            <person name="Koop B.F."/>
            <person name="Devlin R.H."/>
        </authorList>
    </citation>
    <scope>NUCLEOTIDE SEQUENCE [LARGE SCALE GENOMIC DNA]</scope>
</reference>
<evidence type="ECO:0000256" key="3">
    <source>
        <dbReference type="ARBA" id="ARBA00022741"/>
    </source>
</evidence>
<keyword evidence="2" id="KW-0677">Repeat</keyword>
<dbReference type="Ensembl" id="ENSOTST00005119369.1">
    <property type="protein sequence ID" value="ENSOTSP00005122957.1"/>
    <property type="gene ID" value="ENSOTSG00005053741.1"/>
</dbReference>
<dbReference type="Proteomes" id="UP000694402">
    <property type="component" value="Unassembled WGS sequence"/>
</dbReference>
<dbReference type="GeneTree" id="ENSGT00940000169899"/>
<dbReference type="SUPFAM" id="SSF52047">
    <property type="entry name" value="RNI-like"/>
    <property type="match status" value="2"/>
</dbReference>
<dbReference type="Pfam" id="PF05729">
    <property type="entry name" value="NACHT"/>
    <property type="match status" value="1"/>
</dbReference>
<dbReference type="PANTHER" id="PTHR47189:SF1">
    <property type="entry name" value="MHC CLASS II TRANSACTIVATOR"/>
    <property type="match status" value="1"/>
</dbReference>
<evidence type="ECO:0000313" key="6">
    <source>
        <dbReference type="Ensembl" id="ENSOTSP00005122957.1"/>
    </source>
</evidence>
<dbReference type="GO" id="GO:0045944">
    <property type="term" value="P:positive regulation of transcription by RNA polymerase II"/>
    <property type="evidence" value="ECO:0007669"/>
    <property type="project" value="TreeGrafter"/>
</dbReference>
<dbReference type="InterPro" id="IPR032675">
    <property type="entry name" value="LRR_dom_sf"/>
</dbReference>
<evidence type="ECO:0000256" key="1">
    <source>
        <dbReference type="ARBA" id="ARBA00022614"/>
    </source>
</evidence>
<dbReference type="InterPro" id="IPR007111">
    <property type="entry name" value="NACHT_NTPase"/>
</dbReference>
<dbReference type="PROSITE" id="PS50837">
    <property type="entry name" value="NACHT"/>
    <property type="match status" value="1"/>
</dbReference>
<dbReference type="GO" id="GO:0005524">
    <property type="term" value="F:ATP binding"/>
    <property type="evidence" value="ECO:0007669"/>
    <property type="project" value="UniProtKB-KW"/>
</dbReference>
<dbReference type="FunFam" id="3.40.50.300:FF:001028">
    <property type="entry name" value="Class II major histocompatibility complex transactivator"/>
    <property type="match status" value="1"/>
</dbReference>
<dbReference type="GO" id="GO:0045345">
    <property type="term" value="P:positive regulation of MHC class I biosynthetic process"/>
    <property type="evidence" value="ECO:0007669"/>
    <property type="project" value="TreeGrafter"/>
</dbReference>
<dbReference type="Gene3D" id="3.80.10.10">
    <property type="entry name" value="Ribonuclease Inhibitor"/>
    <property type="match status" value="1"/>
</dbReference>
<organism evidence="6 7">
    <name type="scientific">Oncorhynchus tshawytscha</name>
    <name type="common">Chinook salmon</name>
    <name type="synonym">Salmo tshawytscha</name>
    <dbReference type="NCBI Taxonomy" id="74940"/>
    <lineage>
        <taxon>Eukaryota</taxon>
        <taxon>Metazoa</taxon>
        <taxon>Chordata</taxon>
        <taxon>Craniata</taxon>
        <taxon>Vertebrata</taxon>
        <taxon>Euteleostomi</taxon>
        <taxon>Actinopterygii</taxon>
        <taxon>Neopterygii</taxon>
        <taxon>Teleostei</taxon>
        <taxon>Protacanthopterygii</taxon>
        <taxon>Salmoniformes</taxon>
        <taxon>Salmonidae</taxon>
        <taxon>Salmoninae</taxon>
        <taxon>Oncorhynchus</taxon>
    </lineage>
</organism>
<dbReference type="InterPro" id="IPR027417">
    <property type="entry name" value="P-loop_NTPase"/>
</dbReference>
<evidence type="ECO:0000259" key="5">
    <source>
        <dbReference type="PROSITE" id="PS50837"/>
    </source>
</evidence>
<keyword evidence="7" id="KW-1185">Reference proteome</keyword>
<dbReference type="SMART" id="SM00368">
    <property type="entry name" value="LRR_RI"/>
    <property type="match status" value="2"/>
</dbReference>
<accession>A0AAZ3Q188</accession>
<proteinExistence type="predicted"/>
<sequence length="844" mass="91892">SSLSLSSLSLSSPCPSVLPVSLSPCLSVLSLSLCPLPVPLSPCLSVLSLSLCPLPVSLSSPCLSVLSRSLCPLTVSLSLCPLPVPLSSHCLPVSLSSPYQVEQIVGTFFKRQLYLSLQPMTLSQQEMEAGLSLASHYVDVRLVQRQILIGSGKNTSKCLEKDLVVIGDAERRRGSLARSQVFESSPGAKPKRSIVLLGNAGMGKSTLIKKLCVDWSDGLLPQFDFVFLLDGKALTLPPEPTYSLRSLLLHLSCPHPRDVFNQVLSVPERVLVLFDGFEVVRDLEGLLQSPADDSKGENYSVRQLFSGLLQRKLLPGCSLLLSARPRGTVSGLLRRADSLLELSGFSPPDIERYLGQYFSGQSLELHSQPYLLSVCWNPALCHMVCLLLEHWDVSEPLPSTLTGLCYRVEEEREEENRCVLSELSGLAWQGVKGHSSLLTLTLDNTVYVKLRLFGLRTGLVHSHCLRGEQGRDGDGGGVSSDNILSWAHPFLQSFLGGAHLSVSSCVSDRALLAQILPQPRGRRRPQGECLDLAQRFAVGLLFRNNAELRDLRAAVISHLENLHHGDLSPARLLEACHCVYETGDIRLVRHLVRNLPEVLSFQGVPLCPADAFVVWNLLDQCRTLRRRFCLGLEDTGLRMTGLKLLTGLNNIHSYRYWACIADTITLWEELEQSGEEELLKAVVSKLTLNPFRATQVSHVQHLSTLVNIHTSRRLSESPAQSTSPGVSSALLMDHGTTAFTLLRCRSNLSVSLISLSPSPSLENSKLGDSGAEGLAGAVLSLSSLQIINLYSNVISDGGAESLAAVLPQMTSLSDLDVKYNSFTALGAQSLASSLRDCPWIKSLG</sequence>
<feature type="domain" description="NACHT" evidence="5">
    <location>
        <begin position="192"/>
        <end position="325"/>
    </location>
</feature>
<gene>
    <name evidence="6" type="primary">INTU</name>
</gene>
<dbReference type="AlphaFoldDB" id="A0AAZ3Q188"/>
<reference evidence="6" key="2">
    <citation type="submission" date="2025-08" db="UniProtKB">
        <authorList>
            <consortium name="Ensembl"/>
        </authorList>
    </citation>
    <scope>IDENTIFICATION</scope>
</reference>
<protein>
    <recommendedName>
        <fullName evidence="5">NACHT domain-containing protein</fullName>
    </recommendedName>
</protein>
<evidence type="ECO:0000256" key="4">
    <source>
        <dbReference type="ARBA" id="ARBA00022840"/>
    </source>
</evidence>
<evidence type="ECO:0000313" key="7">
    <source>
        <dbReference type="Proteomes" id="UP000694402"/>
    </source>
</evidence>
<dbReference type="PRINTS" id="PR01719">
    <property type="entry name" value="MHCIIACTVATR"/>
</dbReference>
<name>A0AAZ3Q188_ONCTS</name>
<dbReference type="PANTHER" id="PTHR47189">
    <property type="entry name" value="MHC CLASS II TRANSACTIVATOR"/>
    <property type="match status" value="1"/>
</dbReference>